<organism evidence="1 2">
    <name type="scientific">Amorphus orientalis</name>
    <dbReference type="NCBI Taxonomy" id="649198"/>
    <lineage>
        <taxon>Bacteria</taxon>
        <taxon>Pseudomonadati</taxon>
        <taxon>Pseudomonadota</taxon>
        <taxon>Alphaproteobacteria</taxon>
        <taxon>Hyphomicrobiales</taxon>
        <taxon>Amorphaceae</taxon>
        <taxon>Amorphus</taxon>
    </lineage>
</organism>
<reference evidence="1" key="1">
    <citation type="submission" date="2023-07" db="EMBL/GenBank/DDBJ databases">
        <title>Genomic Encyclopedia of Type Strains, Phase IV (KMG-IV): sequencing the most valuable type-strain genomes for metagenomic binning, comparative biology and taxonomic classification.</title>
        <authorList>
            <person name="Goeker M."/>
        </authorList>
    </citation>
    <scope>NUCLEOTIDE SEQUENCE</scope>
    <source>
        <strain evidence="1">DSM 21202</strain>
    </source>
</reference>
<dbReference type="SUPFAM" id="SSF143011">
    <property type="entry name" value="RelE-like"/>
    <property type="match status" value="1"/>
</dbReference>
<dbReference type="Gene3D" id="3.30.2310.20">
    <property type="entry name" value="RelE-like"/>
    <property type="match status" value="1"/>
</dbReference>
<keyword evidence="2" id="KW-1185">Reference proteome</keyword>
<dbReference type="Proteomes" id="UP001229244">
    <property type="component" value="Unassembled WGS sequence"/>
</dbReference>
<sequence length="92" mass="10877">MIVSFRHKGLKRFYERGDASRLPADQVERIRDILTVLDTAEDLDTIARPSFRLHPLKGSRRGQWAVTVRANWRIVFRFEKPNVIDVDLEDYH</sequence>
<protein>
    <submittedName>
        <fullName evidence="1">Proteic killer suppression protein</fullName>
    </submittedName>
</protein>
<dbReference type="InterPro" id="IPR035093">
    <property type="entry name" value="RelE/ParE_toxin_dom_sf"/>
</dbReference>
<comment type="caution">
    <text evidence="1">The sequence shown here is derived from an EMBL/GenBank/DDBJ whole genome shotgun (WGS) entry which is preliminary data.</text>
</comment>
<dbReference type="PANTHER" id="PTHR40266:SF2">
    <property type="entry name" value="TOXIN HIGB-1"/>
    <property type="match status" value="1"/>
</dbReference>
<accession>A0AAE3VRD9</accession>
<dbReference type="AlphaFoldDB" id="A0AAE3VRD9"/>
<gene>
    <name evidence="1" type="ORF">J2S73_003239</name>
</gene>
<dbReference type="PANTHER" id="PTHR40266">
    <property type="entry name" value="TOXIN HIGB-1"/>
    <property type="match status" value="1"/>
</dbReference>
<dbReference type="Pfam" id="PF05015">
    <property type="entry name" value="HigB-like_toxin"/>
    <property type="match status" value="1"/>
</dbReference>
<evidence type="ECO:0000313" key="1">
    <source>
        <dbReference type="EMBL" id="MDQ0316763.1"/>
    </source>
</evidence>
<dbReference type="EMBL" id="JAUSUL010000003">
    <property type="protein sequence ID" value="MDQ0316763.1"/>
    <property type="molecule type" value="Genomic_DNA"/>
</dbReference>
<dbReference type="RefSeq" id="WP_306886641.1">
    <property type="nucleotide sequence ID" value="NZ_JAUSUL010000003.1"/>
</dbReference>
<proteinExistence type="predicted"/>
<evidence type="ECO:0000313" key="2">
    <source>
        <dbReference type="Proteomes" id="UP001229244"/>
    </source>
</evidence>
<name>A0AAE3VRD9_9HYPH</name>
<dbReference type="InterPro" id="IPR007711">
    <property type="entry name" value="HigB-1"/>
</dbReference>